<evidence type="ECO:0000313" key="1">
    <source>
        <dbReference type="EMBL" id="BCD84766.1"/>
    </source>
</evidence>
<dbReference type="EMBL" id="AP023081">
    <property type="protein sequence ID" value="BCD84766.1"/>
    <property type="molecule type" value="Genomic_DNA"/>
</dbReference>
<reference evidence="1" key="1">
    <citation type="submission" date="2020-05" db="EMBL/GenBank/DDBJ databases">
        <title>Complete genome sequence of Pseudomonas sp. Sm006.</title>
        <authorList>
            <person name="Takeuchi K."/>
            <person name="Someya N."/>
        </authorList>
    </citation>
    <scope>NUCLEOTIDE SEQUENCE</scope>
    <source>
        <strain evidence="1">Sm006</strain>
    </source>
</reference>
<sequence>MSTKQPVMLARSDNHLKGSILKKTTLALALLVTTAHADDFDMKSYVDSAYKKGNSVLFKCVEADGSYDYIDLYGEDEMLWTRYVGGDPVTRQFVKPKVSKDKVVIPFENAYEGASERVFTFVAKDGNKVTWNYGKPCTTEL</sequence>
<name>A0ABM7L5K8_9PSED</name>
<keyword evidence="2" id="KW-1185">Reference proteome</keyword>
<gene>
    <name evidence="1" type="ORF">PSm6_11730</name>
</gene>
<protein>
    <submittedName>
        <fullName evidence="1">Uncharacterized protein</fullName>
    </submittedName>
</protein>
<proteinExistence type="predicted"/>
<dbReference type="Proteomes" id="UP001064896">
    <property type="component" value="Chromosome"/>
</dbReference>
<organism evidence="1 2">
    <name type="scientific">Pseudomonas solani</name>
    <dbReference type="NCBI Taxonomy" id="2731552"/>
    <lineage>
        <taxon>Bacteria</taxon>
        <taxon>Pseudomonadati</taxon>
        <taxon>Pseudomonadota</taxon>
        <taxon>Gammaproteobacteria</taxon>
        <taxon>Pseudomonadales</taxon>
        <taxon>Pseudomonadaceae</taxon>
        <taxon>Pseudomonas</taxon>
    </lineage>
</organism>
<accession>A0ABM7L5K8</accession>
<dbReference type="RefSeq" id="WP_021220411.1">
    <property type="nucleotide sequence ID" value="NZ_AP023081.1"/>
</dbReference>
<evidence type="ECO:0000313" key="2">
    <source>
        <dbReference type="Proteomes" id="UP001064896"/>
    </source>
</evidence>